<keyword evidence="11" id="KW-1185">Reference proteome</keyword>
<gene>
    <name evidence="10" type="ORF">FN924_06335</name>
</gene>
<keyword evidence="5" id="KW-0547">Nucleotide-binding</keyword>
<dbReference type="PANTHER" id="PTHR43547">
    <property type="entry name" value="TWO-COMPONENT HISTIDINE KINASE"/>
    <property type="match status" value="1"/>
</dbReference>
<accession>A0A516KEN4</accession>
<dbReference type="InterPro" id="IPR036890">
    <property type="entry name" value="HATPase_C_sf"/>
</dbReference>
<dbReference type="SUPFAM" id="SSF55874">
    <property type="entry name" value="ATPase domain of HSP90 chaperone/DNA topoisomerase II/histidine kinase"/>
    <property type="match status" value="1"/>
</dbReference>
<feature type="domain" description="Histidine kinase" evidence="9">
    <location>
        <begin position="1"/>
        <end position="108"/>
    </location>
</feature>
<evidence type="ECO:0000256" key="3">
    <source>
        <dbReference type="ARBA" id="ARBA00022553"/>
    </source>
</evidence>
<evidence type="ECO:0000256" key="2">
    <source>
        <dbReference type="ARBA" id="ARBA00012438"/>
    </source>
</evidence>
<evidence type="ECO:0000256" key="6">
    <source>
        <dbReference type="ARBA" id="ARBA00022777"/>
    </source>
</evidence>
<dbReference type="KEGG" id="aqt:FN924_06335"/>
<keyword evidence="8" id="KW-0902">Two-component regulatory system</keyword>
<comment type="catalytic activity">
    <reaction evidence="1">
        <text>ATP + protein L-histidine = ADP + protein N-phospho-L-histidine.</text>
        <dbReference type="EC" id="2.7.13.3"/>
    </reaction>
</comment>
<dbReference type="Gene3D" id="3.30.565.10">
    <property type="entry name" value="Histidine kinase-like ATPase, C-terminal domain"/>
    <property type="match status" value="1"/>
</dbReference>
<dbReference type="PANTHER" id="PTHR43547:SF2">
    <property type="entry name" value="HYBRID SIGNAL TRANSDUCTION HISTIDINE KINASE C"/>
    <property type="match status" value="1"/>
</dbReference>
<keyword evidence="6" id="KW-0418">Kinase</keyword>
<evidence type="ECO:0000313" key="11">
    <source>
        <dbReference type="Proteomes" id="UP000315215"/>
    </source>
</evidence>
<evidence type="ECO:0000256" key="4">
    <source>
        <dbReference type="ARBA" id="ARBA00022679"/>
    </source>
</evidence>
<evidence type="ECO:0000256" key="1">
    <source>
        <dbReference type="ARBA" id="ARBA00000085"/>
    </source>
</evidence>
<keyword evidence="4" id="KW-0808">Transferase</keyword>
<protein>
    <recommendedName>
        <fullName evidence="2">histidine kinase</fullName>
        <ecNumber evidence="2">2.7.13.3</ecNumber>
    </recommendedName>
</protein>
<evidence type="ECO:0000256" key="5">
    <source>
        <dbReference type="ARBA" id="ARBA00022741"/>
    </source>
</evidence>
<dbReference type="InterPro" id="IPR004358">
    <property type="entry name" value="Sig_transdc_His_kin-like_C"/>
</dbReference>
<evidence type="ECO:0000259" key="9">
    <source>
        <dbReference type="PROSITE" id="PS50109"/>
    </source>
</evidence>
<keyword evidence="7 10" id="KW-0067">ATP-binding</keyword>
<dbReference type="Pfam" id="PF02518">
    <property type="entry name" value="HATPase_c"/>
    <property type="match status" value="1"/>
</dbReference>
<organism evidence="10 11">
    <name type="scientific">Radiobacillus deserti</name>
    <dbReference type="NCBI Taxonomy" id="2594883"/>
    <lineage>
        <taxon>Bacteria</taxon>
        <taxon>Bacillati</taxon>
        <taxon>Bacillota</taxon>
        <taxon>Bacilli</taxon>
        <taxon>Bacillales</taxon>
        <taxon>Bacillaceae</taxon>
        <taxon>Radiobacillus</taxon>
    </lineage>
</organism>
<keyword evidence="3" id="KW-0597">Phosphoprotein</keyword>
<dbReference type="SMART" id="SM00387">
    <property type="entry name" value="HATPase_c"/>
    <property type="match status" value="1"/>
</dbReference>
<dbReference type="OrthoDB" id="9813151at2"/>
<evidence type="ECO:0000313" key="10">
    <source>
        <dbReference type="EMBL" id="QDP39817.1"/>
    </source>
</evidence>
<reference evidence="10 11" key="1">
    <citation type="submission" date="2019-07" db="EMBL/GenBank/DDBJ databases">
        <authorList>
            <person name="Li J."/>
        </authorList>
    </citation>
    <scope>NUCLEOTIDE SEQUENCE [LARGE SCALE GENOMIC DNA]</scope>
    <source>
        <strain evidence="10 11">TKL69</strain>
    </source>
</reference>
<evidence type="ECO:0000256" key="7">
    <source>
        <dbReference type="ARBA" id="ARBA00022840"/>
    </source>
</evidence>
<dbReference type="EMBL" id="CP041666">
    <property type="protein sequence ID" value="QDP39817.1"/>
    <property type="molecule type" value="Genomic_DNA"/>
</dbReference>
<dbReference type="InterPro" id="IPR005467">
    <property type="entry name" value="His_kinase_dom"/>
</dbReference>
<dbReference type="InterPro" id="IPR003594">
    <property type="entry name" value="HATPase_dom"/>
</dbReference>
<proteinExistence type="predicted"/>
<name>A0A516KEN4_9BACI</name>
<dbReference type="AlphaFoldDB" id="A0A516KEN4"/>
<dbReference type="GO" id="GO:0005524">
    <property type="term" value="F:ATP binding"/>
    <property type="evidence" value="ECO:0007669"/>
    <property type="project" value="UniProtKB-KW"/>
</dbReference>
<dbReference type="PRINTS" id="PR00344">
    <property type="entry name" value="BCTRLSENSOR"/>
</dbReference>
<dbReference type="PROSITE" id="PS50109">
    <property type="entry name" value="HIS_KIN"/>
    <property type="match status" value="1"/>
</dbReference>
<dbReference type="Proteomes" id="UP000315215">
    <property type="component" value="Chromosome"/>
</dbReference>
<sequence>MLIHQVWVNRLDNAIKHIANNGTLKIRLCKVGRDAIFRLEDSGSGMSDETMAHMFDKFYQGDTSHSMAGNGLGLTLVHKIIDLCGGNIEVQIELGRGSIFTIKLPLTNK</sequence>
<dbReference type="GO" id="GO:0000155">
    <property type="term" value="F:phosphorelay sensor kinase activity"/>
    <property type="evidence" value="ECO:0007669"/>
    <property type="project" value="TreeGrafter"/>
</dbReference>
<dbReference type="EC" id="2.7.13.3" evidence="2"/>
<evidence type="ECO:0000256" key="8">
    <source>
        <dbReference type="ARBA" id="ARBA00023012"/>
    </source>
</evidence>